<gene>
    <name evidence="1" type="ORF">BV25DRAFT_1992584</name>
</gene>
<organism evidence="1 2">
    <name type="scientific">Artomyces pyxidatus</name>
    <dbReference type="NCBI Taxonomy" id="48021"/>
    <lineage>
        <taxon>Eukaryota</taxon>
        <taxon>Fungi</taxon>
        <taxon>Dikarya</taxon>
        <taxon>Basidiomycota</taxon>
        <taxon>Agaricomycotina</taxon>
        <taxon>Agaricomycetes</taxon>
        <taxon>Russulales</taxon>
        <taxon>Auriscalpiaceae</taxon>
        <taxon>Artomyces</taxon>
    </lineage>
</organism>
<accession>A0ACB8SY65</accession>
<sequence>MDTPRTSEKRGSVEQGGGPSRRRRYDEESNGLDTSTSFTPVRHRFDANADAGASTDDGPGLYTQAHRTGGSSVEDRGLADHGHGLGPGLLVPVWSSPSTGLTGPVSVDVVNQWYQFTEVIPSSAEFARYTASFQRPCLVFDHTALSVLLRDYVAWQPEDFREVAAHHRVHVARSWTRERTVTQLT</sequence>
<reference evidence="1" key="2">
    <citation type="journal article" date="2022" name="New Phytol.">
        <title>Evolutionary transition to the ectomycorrhizal habit in the genomes of a hyperdiverse lineage of mushroom-forming fungi.</title>
        <authorList>
            <person name="Looney B."/>
            <person name="Miyauchi S."/>
            <person name="Morin E."/>
            <person name="Drula E."/>
            <person name="Courty P.E."/>
            <person name="Kohler A."/>
            <person name="Kuo A."/>
            <person name="LaButti K."/>
            <person name="Pangilinan J."/>
            <person name="Lipzen A."/>
            <person name="Riley R."/>
            <person name="Andreopoulos W."/>
            <person name="He G."/>
            <person name="Johnson J."/>
            <person name="Nolan M."/>
            <person name="Tritt A."/>
            <person name="Barry K.W."/>
            <person name="Grigoriev I.V."/>
            <person name="Nagy L.G."/>
            <person name="Hibbett D."/>
            <person name="Henrissat B."/>
            <person name="Matheny P.B."/>
            <person name="Labbe J."/>
            <person name="Martin F.M."/>
        </authorList>
    </citation>
    <scope>NUCLEOTIDE SEQUENCE</scope>
    <source>
        <strain evidence="1">HHB10654</strain>
    </source>
</reference>
<dbReference type="EMBL" id="MU277215">
    <property type="protein sequence ID" value="KAI0061062.1"/>
    <property type="molecule type" value="Genomic_DNA"/>
</dbReference>
<keyword evidence="2" id="KW-1185">Reference proteome</keyword>
<feature type="non-terminal residue" evidence="1">
    <location>
        <position position="185"/>
    </location>
</feature>
<comment type="caution">
    <text evidence="1">The sequence shown here is derived from an EMBL/GenBank/DDBJ whole genome shotgun (WGS) entry which is preliminary data.</text>
</comment>
<proteinExistence type="predicted"/>
<evidence type="ECO:0000313" key="1">
    <source>
        <dbReference type="EMBL" id="KAI0061062.1"/>
    </source>
</evidence>
<evidence type="ECO:0000313" key="2">
    <source>
        <dbReference type="Proteomes" id="UP000814140"/>
    </source>
</evidence>
<name>A0ACB8SY65_9AGAM</name>
<dbReference type="Proteomes" id="UP000814140">
    <property type="component" value="Unassembled WGS sequence"/>
</dbReference>
<reference evidence="1" key="1">
    <citation type="submission" date="2021-03" db="EMBL/GenBank/DDBJ databases">
        <authorList>
            <consortium name="DOE Joint Genome Institute"/>
            <person name="Ahrendt S."/>
            <person name="Looney B.P."/>
            <person name="Miyauchi S."/>
            <person name="Morin E."/>
            <person name="Drula E."/>
            <person name="Courty P.E."/>
            <person name="Chicoki N."/>
            <person name="Fauchery L."/>
            <person name="Kohler A."/>
            <person name="Kuo A."/>
            <person name="Labutti K."/>
            <person name="Pangilinan J."/>
            <person name="Lipzen A."/>
            <person name="Riley R."/>
            <person name="Andreopoulos W."/>
            <person name="He G."/>
            <person name="Johnson J."/>
            <person name="Barry K.W."/>
            <person name="Grigoriev I.V."/>
            <person name="Nagy L."/>
            <person name="Hibbett D."/>
            <person name="Henrissat B."/>
            <person name="Matheny P.B."/>
            <person name="Labbe J."/>
            <person name="Martin F."/>
        </authorList>
    </citation>
    <scope>NUCLEOTIDE SEQUENCE</scope>
    <source>
        <strain evidence="1">HHB10654</strain>
    </source>
</reference>
<protein>
    <submittedName>
        <fullName evidence="1">Uncharacterized protein</fullName>
    </submittedName>
</protein>